<sequence length="533" mass="59377">MTIIAPSMQKDVYKEFHGRAYHPDVTEVYANYTSRSGRLSNIEDNNKVAFVGLQYFIMSYLMEEWDSFFKANKASAVGNHKRILSAMLGYPVDVKYLEELHDLGYLPLRIKALPEGTLVPYQVPPLTVVNTVDGFQWLTNMIETVLSCENWPIQTSATTSTAYMKVFKEFAIKTGFPLEAVPFQGHDFSFRGMFGKQAAAMSGFGHLASGLVGTDTIPAVLFAEKYYGANVDNELVGCSVDATEHSVTCSWIMEGEIEFFKYLMKEQSPTGILSVVSDTWDFWTLVTEYLPELKDEIMARDGTLVIRPDSGDPVKILTGYLTSKVTDYSQQYADIADASKAAESEGFEAFNWKGQVYSIADDEAQPAVLMACELKGLIECLWDTFGGTQTDKGFKLLDDHIGAIYGDAITLKRQRQILQRLMDKGFASKVVLGIGSYSYQHVTRDTHGSAVKATSIVKNNERLAIFKDPKTDTKKKSAKGLLKVIDKNGELTLINDVSEAEEEDSLLKTVFEDGKLVRVTTLQEIRSLIDGQI</sequence>
<dbReference type="AlphaFoldDB" id="R4YKB0"/>
<reference evidence="9 10" key="1">
    <citation type="journal article" date="2013" name="Nat. Commun.">
        <title>Genome sequence and functional genomic analysis of the oil-degrading bacterium Oleispira antarctica.</title>
        <authorList>
            <person name="Kube M."/>
            <person name="Chernikova T.N."/>
            <person name="Al-Ramahi Y."/>
            <person name="Beloqui A."/>
            <person name="Lopez-Cortez N."/>
            <person name="Guazzaroni M.E."/>
            <person name="Heipieper H.J."/>
            <person name="Klages S."/>
            <person name="Kotsyurbenko O.R."/>
            <person name="Langer I."/>
            <person name="Nechitaylo T.Y."/>
            <person name="Lunsdorf H."/>
            <person name="Fernandez M."/>
            <person name="Juarez S."/>
            <person name="Ciordia S."/>
            <person name="Singer A."/>
            <person name="Kagan O."/>
            <person name="Egorova O."/>
            <person name="Petit P.A."/>
            <person name="Stogios P."/>
            <person name="Kim Y."/>
            <person name="Tchigvintsev A."/>
            <person name="Flick R."/>
            <person name="Denaro R."/>
            <person name="Genovese M."/>
            <person name="Albar J.P."/>
            <person name="Reva O.N."/>
            <person name="Martinez-Gomariz M."/>
            <person name="Tran H."/>
            <person name="Ferrer M."/>
            <person name="Savchenko A."/>
            <person name="Yakunin A.F."/>
            <person name="Yakimov M.M."/>
            <person name="Golyshina O.V."/>
            <person name="Reinhardt R."/>
            <person name="Golyshin P.N."/>
        </authorList>
    </citation>
    <scope>NUCLEOTIDE SEQUENCE [LARGE SCALE GENOMIC DNA]</scope>
</reference>
<accession>R4YKB0</accession>
<keyword evidence="4 9" id="KW-0808">Transferase</keyword>
<dbReference type="EMBL" id="FO203512">
    <property type="protein sequence ID" value="CCK74936.1"/>
    <property type="molecule type" value="Genomic_DNA"/>
</dbReference>
<dbReference type="KEGG" id="oai:OLEAN_C07600"/>
<dbReference type="EC" id="2.4.2.12" evidence="6"/>
<dbReference type="GO" id="GO:0047280">
    <property type="term" value="F:nicotinamide phosphoribosyltransferase activity"/>
    <property type="evidence" value="ECO:0007669"/>
    <property type="project" value="UniProtKB-EC"/>
</dbReference>
<dbReference type="InterPro" id="IPR041525">
    <property type="entry name" value="N/Namide_PRibTrfase"/>
</dbReference>
<dbReference type="Gene3D" id="3.20.20.70">
    <property type="entry name" value="Aldolase class I"/>
    <property type="match status" value="1"/>
</dbReference>
<dbReference type="PIRSF" id="PIRSF005943">
    <property type="entry name" value="NMPRT"/>
    <property type="match status" value="1"/>
</dbReference>
<keyword evidence="10" id="KW-1185">Reference proteome</keyword>
<evidence type="ECO:0000256" key="2">
    <source>
        <dbReference type="ARBA" id="ARBA00022642"/>
    </source>
</evidence>
<name>R4YKB0_OLEAN</name>
<evidence type="ECO:0000256" key="4">
    <source>
        <dbReference type="ARBA" id="ARBA00022679"/>
    </source>
</evidence>
<dbReference type="STRING" id="698738.OLEAN_C07600"/>
<evidence type="ECO:0000256" key="3">
    <source>
        <dbReference type="ARBA" id="ARBA00022676"/>
    </source>
</evidence>
<dbReference type="InterPro" id="IPR016471">
    <property type="entry name" value="Nicotinamide_PRibTrfase"/>
</dbReference>
<dbReference type="SUPFAM" id="SSF51690">
    <property type="entry name" value="Nicotinate/Quinolinate PRTase C-terminal domain-like"/>
    <property type="match status" value="1"/>
</dbReference>
<evidence type="ECO:0000313" key="10">
    <source>
        <dbReference type="Proteomes" id="UP000032749"/>
    </source>
</evidence>
<feature type="domain" description="Nicotinate/nicotinamide phosphoribosyltransferase" evidence="8">
    <location>
        <begin position="183"/>
        <end position="514"/>
    </location>
</feature>
<dbReference type="PATRIC" id="fig|698738.3.peg.787"/>
<proteinExistence type="inferred from homology"/>
<dbReference type="GO" id="GO:0009435">
    <property type="term" value="P:NAD+ biosynthetic process"/>
    <property type="evidence" value="ECO:0007669"/>
    <property type="project" value="InterPro"/>
</dbReference>
<gene>
    <name evidence="9" type="primary">pncB</name>
    <name evidence="9" type="ORF">OLEAN_C07600</name>
</gene>
<protein>
    <recommendedName>
        <fullName evidence="7">Nicotinamide phosphoribosyltransferase</fullName>
        <ecNumber evidence="6">2.4.2.12</ecNumber>
    </recommendedName>
</protein>
<evidence type="ECO:0000313" key="9">
    <source>
        <dbReference type="EMBL" id="CCK74936.1"/>
    </source>
</evidence>
<evidence type="ECO:0000256" key="1">
    <source>
        <dbReference type="ARBA" id="ARBA00010897"/>
    </source>
</evidence>
<dbReference type="NCBIfam" id="NF006629">
    <property type="entry name" value="PRK09198.1"/>
    <property type="match status" value="1"/>
</dbReference>
<evidence type="ECO:0000256" key="5">
    <source>
        <dbReference type="ARBA" id="ARBA00035007"/>
    </source>
</evidence>
<evidence type="ECO:0000259" key="8">
    <source>
        <dbReference type="Pfam" id="PF04095"/>
    </source>
</evidence>
<dbReference type="PANTHER" id="PTHR43816:SF1">
    <property type="entry name" value="NICOTINAMIDE PHOSPHORIBOSYLTRANSFERASE"/>
    <property type="match status" value="1"/>
</dbReference>
<evidence type="ECO:0000256" key="7">
    <source>
        <dbReference type="ARBA" id="ARBA00035036"/>
    </source>
</evidence>
<dbReference type="InterPro" id="IPR013785">
    <property type="entry name" value="Aldolase_TIM"/>
</dbReference>
<comment type="similarity">
    <text evidence="1">Belongs to the NAPRTase family.</text>
</comment>
<dbReference type="InterPro" id="IPR036068">
    <property type="entry name" value="Nicotinate_pribotase-like_C"/>
</dbReference>
<organism evidence="9 10">
    <name type="scientific">Oleispira antarctica RB-8</name>
    <dbReference type="NCBI Taxonomy" id="698738"/>
    <lineage>
        <taxon>Bacteria</taxon>
        <taxon>Pseudomonadati</taxon>
        <taxon>Pseudomonadota</taxon>
        <taxon>Gammaproteobacteria</taxon>
        <taxon>Oceanospirillales</taxon>
        <taxon>Oceanospirillaceae</taxon>
        <taxon>Oleispira</taxon>
    </lineage>
</organism>
<dbReference type="Proteomes" id="UP000032749">
    <property type="component" value="Chromosome"/>
</dbReference>
<dbReference type="PANTHER" id="PTHR43816">
    <property type="entry name" value="NICOTINAMIDE PHOSPHORIBOSYLTRANSFERASE"/>
    <property type="match status" value="1"/>
</dbReference>
<dbReference type="OrthoDB" id="394882at2"/>
<dbReference type="HOGENOM" id="CLU_012550_2_0_6"/>
<keyword evidence="3 9" id="KW-0328">Glycosyltransferase</keyword>
<comment type="pathway">
    <text evidence="5">Cofactor biosynthesis; NAD(+) biosynthesis; nicotinamide D-ribonucleotide from 5-phospho-alpha-D-ribose 1-diphosphate and nicotinamide: step 1/1.</text>
</comment>
<dbReference type="Pfam" id="PF04095">
    <property type="entry name" value="NAPRTase"/>
    <property type="match status" value="1"/>
</dbReference>
<evidence type="ECO:0000256" key="6">
    <source>
        <dbReference type="ARBA" id="ARBA00035024"/>
    </source>
</evidence>
<keyword evidence="2" id="KW-0662">Pyridine nucleotide biosynthesis</keyword>